<protein>
    <submittedName>
        <fullName evidence="1">Uncharacterized protein</fullName>
    </submittedName>
</protein>
<comment type="caution">
    <text evidence="1">The sequence shown here is derived from an EMBL/GenBank/DDBJ whole genome shotgun (WGS) entry which is preliminary data.</text>
</comment>
<accession>A0ACC1MTM3</accession>
<name>A0ACC1MTM3_9APHY</name>
<organism evidence="1 2">
    <name type="scientific">Trametes sanguinea</name>
    <dbReference type="NCBI Taxonomy" id="158606"/>
    <lineage>
        <taxon>Eukaryota</taxon>
        <taxon>Fungi</taxon>
        <taxon>Dikarya</taxon>
        <taxon>Basidiomycota</taxon>
        <taxon>Agaricomycotina</taxon>
        <taxon>Agaricomycetes</taxon>
        <taxon>Polyporales</taxon>
        <taxon>Polyporaceae</taxon>
        <taxon>Trametes</taxon>
    </lineage>
</organism>
<evidence type="ECO:0000313" key="2">
    <source>
        <dbReference type="Proteomes" id="UP001144978"/>
    </source>
</evidence>
<sequence length="248" mass="27389">MARPPGCTFLGASATTLLGRINQWDGQPIPIIVDSGSDITLISQRTLNKLPEPPRMRNGQKVQLVQVTGNATITGYVPLDVYFETKGGTVKMSLEAYVVKGMTTPMILGNDFADQYSISILRDEGATSVTFGDAQLVATASNSVGPPLQDEQGHAFQVRVRTPRDRSASTKKTRLQRIKQRHARRARDRSVRAKEDVIIPPGVSRLVDVQVSFPDQVDTLYVERSLHVVRNVEDVYGAPDTLIHRARR</sequence>
<proteinExistence type="predicted"/>
<dbReference type="EMBL" id="JANSHE010005564">
    <property type="protein sequence ID" value="KAJ2970370.1"/>
    <property type="molecule type" value="Genomic_DNA"/>
</dbReference>
<gene>
    <name evidence="1" type="ORF">NUW54_g12744</name>
</gene>
<keyword evidence="2" id="KW-1185">Reference proteome</keyword>
<dbReference type="Proteomes" id="UP001144978">
    <property type="component" value="Unassembled WGS sequence"/>
</dbReference>
<reference evidence="1" key="1">
    <citation type="submission" date="2022-08" db="EMBL/GenBank/DDBJ databases">
        <title>Genome Sequence of Pycnoporus sanguineus.</title>
        <authorList>
            <person name="Buettner E."/>
        </authorList>
    </citation>
    <scope>NUCLEOTIDE SEQUENCE</scope>
    <source>
        <strain evidence="1">CG-C14</strain>
    </source>
</reference>
<evidence type="ECO:0000313" key="1">
    <source>
        <dbReference type="EMBL" id="KAJ2970370.1"/>
    </source>
</evidence>